<name>A0ACC0CLU6_9PEZI</name>
<sequence>MSLPSIRYRSPVRYNPSDDDNLSSADLWARRKIFVQKININIRHPAYPSDTRPLLSFPPFDNDGVDYDLVIYACYILVQHDFNANETPYLSYSKEPRKDVISPSSVIITRDCFLHVPAYTGPQPYPITPSFDHWKLSRPRAPFGQPPAGLPPAWREASISDDYIPAGDSNSIVYQRDGTCRVTGHFTGLEPAHLVPIEASSWLQRNGMEPRNNTRNMILLRADIRVMLDYKEILIMPKKIDGQYRFVLKVIKSHFDSYDLVELYHNRICQELRGIGSEYIFGRFAWNIFNSQILQFTSTPRLRCKLLVYDREDWKYKVQDRLASDFCSDSEDDEDKAYQERLQEHLHSIGNGPGEEPRGRKRTR</sequence>
<dbReference type="EMBL" id="MU394396">
    <property type="protein sequence ID" value="KAI6081433.1"/>
    <property type="molecule type" value="Genomic_DNA"/>
</dbReference>
<reference evidence="1 2" key="1">
    <citation type="journal article" date="2022" name="New Phytol.">
        <title>Ecological generalism drives hyperdiversity of secondary metabolite gene clusters in xylarialean endophytes.</title>
        <authorList>
            <person name="Franco M.E.E."/>
            <person name="Wisecaver J.H."/>
            <person name="Arnold A.E."/>
            <person name="Ju Y.M."/>
            <person name="Slot J.C."/>
            <person name="Ahrendt S."/>
            <person name="Moore L.P."/>
            <person name="Eastman K.E."/>
            <person name="Scott K."/>
            <person name="Konkel Z."/>
            <person name="Mondo S.J."/>
            <person name="Kuo A."/>
            <person name="Hayes R.D."/>
            <person name="Haridas S."/>
            <person name="Andreopoulos B."/>
            <person name="Riley R."/>
            <person name="LaButti K."/>
            <person name="Pangilinan J."/>
            <person name="Lipzen A."/>
            <person name="Amirebrahimi M."/>
            <person name="Yan J."/>
            <person name="Adam C."/>
            <person name="Keymanesh K."/>
            <person name="Ng V."/>
            <person name="Louie K."/>
            <person name="Northen T."/>
            <person name="Drula E."/>
            <person name="Henrissat B."/>
            <person name="Hsieh H.M."/>
            <person name="Youens-Clark K."/>
            <person name="Lutzoni F."/>
            <person name="Miadlikowska J."/>
            <person name="Eastwood D.C."/>
            <person name="Hamelin R.C."/>
            <person name="Grigoriev I.V."/>
            <person name="U'Ren J.M."/>
        </authorList>
    </citation>
    <scope>NUCLEOTIDE SEQUENCE [LARGE SCALE GENOMIC DNA]</scope>
    <source>
        <strain evidence="1 2">ER1909</strain>
    </source>
</reference>
<comment type="caution">
    <text evidence="1">The sequence shown here is derived from an EMBL/GenBank/DDBJ whole genome shotgun (WGS) entry which is preliminary data.</text>
</comment>
<gene>
    <name evidence="1" type="ORF">F4821DRAFT_249341</name>
</gene>
<protein>
    <submittedName>
        <fullName evidence="1">Uncharacterized protein</fullName>
    </submittedName>
</protein>
<evidence type="ECO:0000313" key="1">
    <source>
        <dbReference type="EMBL" id="KAI6081433.1"/>
    </source>
</evidence>
<accession>A0ACC0CLU6</accession>
<organism evidence="1 2">
    <name type="scientific">Hypoxylon rubiginosum</name>
    <dbReference type="NCBI Taxonomy" id="110542"/>
    <lineage>
        <taxon>Eukaryota</taxon>
        <taxon>Fungi</taxon>
        <taxon>Dikarya</taxon>
        <taxon>Ascomycota</taxon>
        <taxon>Pezizomycotina</taxon>
        <taxon>Sordariomycetes</taxon>
        <taxon>Xylariomycetidae</taxon>
        <taxon>Xylariales</taxon>
        <taxon>Hypoxylaceae</taxon>
        <taxon>Hypoxylon</taxon>
    </lineage>
</organism>
<keyword evidence="2" id="KW-1185">Reference proteome</keyword>
<dbReference type="Proteomes" id="UP001497680">
    <property type="component" value="Unassembled WGS sequence"/>
</dbReference>
<proteinExistence type="predicted"/>
<evidence type="ECO:0000313" key="2">
    <source>
        <dbReference type="Proteomes" id="UP001497680"/>
    </source>
</evidence>